<dbReference type="GeneID" id="20081292"/>
<dbReference type="AlphaFoldDB" id="A0A024UHE1"/>
<dbReference type="VEuPathDB" id="FungiDB:H310_04242"/>
<dbReference type="EMBL" id="KI913957">
    <property type="protein sequence ID" value="ETW05287.1"/>
    <property type="molecule type" value="Genomic_DNA"/>
</dbReference>
<protein>
    <recommendedName>
        <fullName evidence="3">START domain-containing protein</fullName>
    </recommendedName>
</protein>
<name>A0A024UHE1_9STRA</name>
<accession>A0A024UHE1</accession>
<evidence type="ECO:0000313" key="2">
    <source>
        <dbReference type="EMBL" id="ETW05287.1"/>
    </source>
</evidence>
<gene>
    <name evidence="2" type="ORF">H310_04242</name>
</gene>
<dbReference type="eggNOG" id="ENOG502SW5Z">
    <property type="taxonomic scope" value="Eukaryota"/>
</dbReference>
<organism evidence="2">
    <name type="scientific">Aphanomyces invadans</name>
    <dbReference type="NCBI Taxonomy" id="157072"/>
    <lineage>
        <taxon>Eukaryota</taxon>
        <taxon>Sar</taxon>
        <taxon>Stramenopiles</taxon>
        <taxon>Oomycota</taxon>
        <taxon>Saprolegniomycetes</taxon>
        <taxon>Saprolegniales</taxon>
        <taxon>Verrucalvaceae</taxon>
        <taxon>Aphanomyces</taxon>
    </lineage>
</organism>
<dbReference type="RefSeq" id="XP_008866726.1">
    <property type="nucleotide sequence ID" value="XM_008868504.1"/>
</dbReference>
<proteinExistence type="predicted"/>
<dbReference type="OrthoDB" id="67849at2759"/>
<feature type="region of interest" description="Disordered" evidence="1">
    <location>
        <begin position="47"/>
        <end position="90"/>
    </location>
</feature>
<feature type="compositionally biased region" description="Polar residues" evidence="1">
    <location>
        <begin position="53"/>
        <end position="76"/>
    </location>
</feature>
<evidence type="ECO:0008006" key="3">
    <source>
        <dbReference type="Google" id="ProtNLM"/>
    </source>
</evidence>
<evidence type="ECO:0000256" key="1">
    <source>
        <dbReference type="SAM" id="MobiDB-lite"/>
    </source>
</evidence>
<reference evidence="2" key="1">
    <citation type="submission" date="2013-12" db="EMBL/GenBank/DDBJ databases">
        <title>The Genome Sequence of Aphanomyces invadans NJM9701.</title>
        <authorList>
            <consortium name="The Broad Institute Genomics Platform"/>
            <person name="Russ C."/>
            <person name="Tyler B."/>
            <person name="van West P."/>
            <person name="Dieguez-Uribeondo J."/>
            <person name="Young S.K."/>
            <person name="Zeng Q."/>
            <person name="Gargeya S."/>
            <person name="Fitzgerald M."/>
            <person name="Abouelleil A."/>
            <person name="Alvarado L."/>
            <person name="Chapman S.B."/>
            <person name="Gainer-Dewar J."/>
            <person name="Goldberg J."/>
            <person name="Griggs A."/>
            <person name="Gujja S."/>
            <person name="Hansen M."/>
            <person name="Howarth C."/>
            <person name="Imamovic A."/>
            <person name="Ireland A."/>
            <person name="Larimer J."/>
            <person name="McCowan C."/>
            <person name="Murphy C."/>
            <person name="Pearson M."/>
            <person name="Poon T.W."/>
            <person name="Priest M."/>
            <person name="Roberts A."/>
            <person name="Saif S."/>
            <person name="Shea T."/>
            <person name="Sykes S."/>
            <person name="Wortman J."/>
            <person name="Nusbaum C."/>
            <person name="Birren B."/>
        </authorList>
    </citation>
    <scope>NUCLEOTIDE SEQUENCE [LARGE SCALE GENOMIC DNA]</scope>
    <source>
        <strain evidence="2">NJM9701</strain>
    </source>
</reference>
<sequence>MCEANAMLESAGDGDLDVWKDLRFLLATDDDLHEDLAHVCDLLDASSAEDDTQQVPTRSSCTSEVIPGQSNHSTGTGHKRKMSKNAPPRTDLKNAYESRQKHELYALRQQVDVLRAELERRQAAASSAVAVTSFAWQTAARQEFIAMNQSLRERAQLRDAIDDNTTFIDRMQLLLRRKKPRIPAPEQLDWQSLKLAAHSSLRTAAMHAIADRQLRRLQSAFIQASVYESAADVFNIDTTLVAKGHVQIRVVEHVSLPAPWNVIGDAVWDVFGGLRRPALPPMASETLEEIESVDNVHSGCTTTTIYSTYKEITSDTNLAVYSNVIRKRYRYDAAKDMIVWRSVKEDARMPQAKDSPTEDEAGWCQVVPVGGNQCRLTIVLHYHIDYTQRFVDQALQAAPPSVESITSLMDKFSFVQPPPRPGMVRAAPMAPVIDVSTIPTPSRGAFFYKAKRFEIALKDSIRDALAWFNAPRQAET</sequence>